<sequence length="212" mass="22618">MSRVGQTFAGHSDAAQLRFLAGCAGHAGRAGRALPPFRRVAGGCVASCGCLEERPQRPQRPQHPPRAHRPKGSPTSAPCSPNSFRLVVVRRRPLQDTPARGISPMEIGRVDCLHYIRHLHDLCRAAPPAGLNRQHAGSMRHRAASSAIVCHRRPSLHLPHGHASRVFHAVAVGTAAAAGPESPSLVAGSHDYAHTRPRSAQPRCSPARPASL</sequence>
<gene>
    <name evidence="2" type="ORF">BS50DRAFT_412119</name>
</gene>
<dbReference type="AlphaFoldDB" id="A0A2T2NMN0"/>
<protein>
    <submittedName>
        <fullName evidence="2">Uncharacterized protein</fullName>
    </submittedName>
</protein>
<dbReference type="Proteomes" id="UP000240883">
    <property type="component" value="Unassembled WGS sequence"/>
</dbReference>
<feature type="region of interest" description="Disordered" evidence="1">
    <location>
        <begin position="53"/>
        <end position="81"/>
    </location>
</feature>
<dbReference type="EMBL" id="KZ678136">
    <property type="protein sequence ID" value="PSN66308.1"/>
    <property type="molecule type" value="Genomic_DNA"/>
</dbReference>
<organism evidence="2 3">
    <name type="scientific">Corynespora cassiicola Philippines</name>
    <dbReference type="NCBI Taxonomy" id="1448308"/>
    <lineage>
        <taxon>Eukaryota</taxon>
        <taxon>Fungi</taxon>
        <taxon>Dikarya</taxon>
        <taxon>Ascomycota</taxon>
        <taxon>Pezizomycotina</taxon>
        <taxon>Dothideomycetes</taxon>
        <taxon>Pleosporomycetidae</taxon>
        <taxon>Pleosporales</taxon>
        <taxon>Corynesporascaceae</taxon>
        <taxon>Corynespora</taxon>
    </lineage>
</organism>
<feature type="region of interest" description="Disordered" evidence="1">
    <location>
        <begin position="179"/>
        <end position="212"/>
    </location>
</feature>
<reference evidence="2 3" key="1">
    <citation type="journal article" date="2018" name="Front. Microbiol.">
        <title>Genome-Wide Analysis of Corynespora cassiicola Leaf Fall Disease Putative Effectors.</title>
        <authorList>
            <person name="Lopez D."/>
            <person name="Ribeiro S."/>
            <person name="Label P."/>
            <person name="Fumanal B."/>
            <person name="Venisse J.S."/>
            <person name="Kohler A."/>
            <person name="de Oliveira R.R."/>
            <person name="Labutti K."/>
            <person name="Lipzen A."/>
            <person name="Lail K."/>
            <person name="Bauer D."/>
            <person name="Ohm R.A."/>
            <person name="Barry K.W."/>
            <person name="Spatafora J."/>
            <person name="Grigoriev I.V."/>
            <person name="Martin F.M."/>
            <person name="Pujade-Renaud V."/>
        </authorList>
    </citation>
    <scope>NUCLEOTIDE SEQUENCE [LARGE SCALE GENOMIC DNA]</scope>
    <source>
        <strain evidence="2 3">Philippines</strain>
    </source>
</reference>
<accession>A0A2T2NMN0</accession>
<evidence type="ECO:0000313" key="2">
    <source>
        <dbReference type="EMBL" id="PSN66308.1"/>
    </source>
</evidence>
<evidence type="ECO:0000313" key="3">
    <source>
        <dbReference type="Proteomes" id="UP000240883"/>
    </source>
</evidence>
<keyword evidence="3" id="KW-1185">Reference proteome</keyword>
<proteinExistence type="predicted"/>
<evidence type="ECO:0000256" key="1">
    <source>
        <dbReference type="SAM" id="MobiDB-lite"/>
    </source>
</evidence>
<name>A0A2T2NMN0_CORCC</name>